<accession>A0A1G6WYD3</accession>
<dbReference type="PROSITE" id="PS50895">
    <property type="entry name" value="SURF1"/>
    <property type="match status" value="1"/>
</dbReference>
<evidence type="ECO:0000256" key="1">
    <source>
        <dbReference type="ARBA" id="ARBA00004370"/>
    </source>
</evidence>
<reference evidence="8 9" key="1">
    <citation type="submission" date="2016-10" db="EMBL/GenBank/DDBJ databases">
        <authorList>
            <person name="de Groot N.N."/>
        </authorList>
    </citation>
    <scope>NUCLEOTIDE SEQUENCE [LARGE SCALE GENOMIC DNA]</scope>
    <source>
        <strain evidence="8 9">JCM 11308</strain>
    </source>
</reference>
<keyword evidence="6" id="KW-1003">Cell membrane</keyword>
<protein>
    <recommendedName>
        <fullName evidence="6">SURF1-like protein</fullName>
    </recommendedName>
</protein>
<keyword evidence="4 6" id="KW-1133">Transmembrane helix</keyword>
<evidence type="ECO:0000256" key="3">
    <source>
        <dbReference type="ARBA" id="ARBA00022692"/>
    </source>
</evidence>
<feature type="compositionally biased region" description="Basic and acidic residues" evidence="7">
    <location>
        <begin position="314"/>
        <end position="323"/>
    </location>
</feature>
<dbReference type="STRING" id="168276.SAMN05444580_10622"/>
<evidence type="ECO:0000256" key="5">
    <source>
        <dbReference type="ARBA" id="ARBA00023136"/>
    </source>
</evidence>
<sequence length="323" mass="34895">MQRLKFLLRPGWLVLAVIVAGFAYMCFTVLAPWQLGKNTSTEHRNQLIEQSVSADPVPVESILPTSGPLADDDEWRQVTASGRYLPDTDVLIRLRSVEAAPAYEVLTAFELTDGRVVLVNRGYERPIEGTRAPQIEPAPTGPVTITARTRQSEGTVPGKDPLVEDGLRQVYFIDAPQIGTTLGLAPADLYLQLAGDQPGSLNPIPLPQLDAGPYLSYGLQWLAFGIMAPLGLLYFARAEIKERRRSKARSAAGTSEPAEAPAVPTVPEATDAPAAPAATVTDEAAAPDDFVLPRRRFGRSQPAEPTTLTATEAKLADRYGKSR</sequence>
<keyword evidence="5 6" id="KW-0472">Membrane</keyword>
<comment type="subcellular location">
    <subcellularLocation>
        <location evidence="6">Cell membrane</location>
        <topology evidence="6">Multi-pass membrane protein</topology>
    </subcellularLocation>
    <subcellularLocation>
        <location evidence="1">Membrane</location>
    </subcellularLocation>
</comment>
<evidence type="ECO:0000256" key="4">
    <source>
        <dbReference type="ARBA" id="ARBA00022989"/>
    </source>
</evidence>
<keyword evidence="3 6" id="KW-0812">Transmembrane</keyword>
<evidence type="ECO:0000313" key="9">
    <source>
        <dbReference type="Proteomes" id="UP000199417"/>
    </source>
</evidence>
<name>A0A1G6WYD3_9NOCA</name>
<feature type="transmembrane region" description="Helical" evidence="6">
    <location>
        <begin position="12"/>
        <end position="35"/>
    </location>
</feature>
<evidence type="ECO:0000256" key="6">
    <source>
        <dbReference type="RuleBase" id="RU363076"/>
    </source>
</evidence>
<dbReference type="PANTHER" id="PTHR23427">
    <property type="entry name" value="SURFEIT LOCUS PROTEIN"/>
    <property type="match status" value="1"/>
</dbReference>
<feature type="region of interest" description="Disordered" evidence="7">
    <location>
        <begin position="247"/>
        <end position="323"/>
    </location>
</feature>
<evidence type="ECO:0000313" key="8">
    <source>
        <dbReference type="EMBL" id="SDD70794.1"/>
    </source>
</evidence>
<keyword evidence="9" id="KW-1185">Reference proteome</keyword>
<feature type="compositionally biased region" description="Low complexity" evidence="7">
    <location>
        <begin position="302"/>
        <end position="313"/>
    </location>
</feature>
<dbReference type="RefSeq" id="WP_072845804.1">
    <property type="nucleotide sequence ID" value="NZ_FNAB01000006.1"/>
</dbReference>
<feature type="transmembrane region" description="Helical" evidence="6">
    <location>
        <begin position="214"/>
        <end position="236"/>
    </location>
</feature>
<dbReference type="EMBL" id="FNAB01000006">
    <property type="protein sequence ID" value="SDD70794.1"/>
    <property type="molecule type" value="Genomic_DNA"/>
</dbReference>
<dbReference type="CDD" id="cd06662">
    <property type="entry name" value="SURF1"/>
    <property type="match status" value="1"/>
</dbReference>
<dbReference type="AlphaFoldDB" id="A0A1G6WYD3"/>
<feature type="compositionally biased region" description="Low complexity" evidence="7">
    <location>
        <begin position="249"/>
        <end position="289"/>
    </location>
</feature>
<dbReference type="PANTHER" id="PTHR23427:SF2">
    <property type="entry name" value="SURFEIT LOCUS PROTEIN 1"/>
    <property type="match status" value="1"/>
</dbReference>
<comment type="similarity">
    <text evidence="2 6">Belongs to the SURF1 family.</text>
</comment>
<dbReference type="Pfam" id="PF02104">
    <property type="entry name" value="SURF1"/>
    <property type="match status" value="1"/>
</dbReference>
<organism evidence="8 9">
    <name type="scientific">Rhodococcus tukisamuensis</name>
    <dbReference type="NCBI Taxonomy" id="168276"/>
    <lineage>
        <taxon>Bacteria</taxon>
        <taxon>Bacillati</taxon>
        <taxon>Actinomycetota</taxon>
        <taxon>Actinomycetes</taxon>
        <taxon>Mycobacteriales</taxon>
        <taxon>Nocardiaceae</taxon>
        <taxon>Rhodococcus</taxon>
    </lineage>
</organism>
<dbReference type="Proteomes" id="UP000199417">
    <property type="component" value="Unassembled WGS sequence"/>
</dbReference>
<dbReference type="InterPro" id="IPR045214">
    <property type="entry name" value="Surf1/Surf4"/>
</dbReference>
<gene>
    <name evidence="8" type="ORF">SAMN05444580_10622</name>
</gene>
<evidence type="ECO:0000256" key="2">
    <source>
        <dbReference type="ARBA" id="ARBA00007165"/>
    </source>
</evidence>
<dbReference type="GO" id="GO:0005886">
    <property type="term" value="C:plasma membrane"/>
    <property type="evidence" value="ECO:0007669"/>
    <property type="project" value="UniProtKB-SubCell"/>
</dbReference>
<proteinExistence type="inferred from homology"/>
<dbReference type="InterPro" id="IPR002994">
    <property type="entry name" value="Surf1/Shy1"/>
</dbReference>
<evidence type="ECO:0000256" key="7">
    <source>
        <dbReference type="SAM" id="MobiDB-lite"/>
    </source>
</evidence>